<gene>
    <name evidence="2" type="ORF">ASZ90_003118</name>
</gene>
<name>A0A0W8G1Y8_9ZZZZ</name>
<dbReference type="InterPro" id="IPR018873">
    <property type="entry name" value="KilA-N_DNA-bd_domain"/>
</dbReference>
<evidence type="ECO:0000259" key="1">
    <source>
        <dbReference type="Pfam" id="PF10543"/>
    </source>
</evidence>
<comment type="caution">
    <text evidence="2">The sequence shown here is derived from an EMBL/GenBank/DDBJ whole genome shotgun (WGS) entry which is preliminary data.</text>
</comment>
<proteinExistence type="predicted"/>
<dbReference type="EMBL" id="LNQE01000372">
    <property type="protein sequence ID" value="KUG27033.1"/>
    <property type="molecule type" value="Genomic_DNA"/>
</dbReference>
<evidence type="ECO:0000313" key="2">
    <source>
        <dbReference type="EMBL" id="KUG27033.1"/>
    </source>
</evidence>
<protein>
    <recommendedName>
        <fullName evidence="1">KilA-N DNA-binding domain-containing protein</fullName>
    </recommendedName>
</protein>
<sequence length="83" mass="9956">MSTKEIVRLEATESKILHKRGQRVMIDRDLADLYGVSTKRLNEQVKRNRRRFPAEFMFRLTPKEKSELVTNCDRFNLFNTSFF</sequence>
<feature type="domain" description="KilA-N DNA-binding" evidence="1">
    <location>
        <begin position="15"/>
        <end position="73"/>
    </location>
</feature>
<dbReference type="Pfam" id="PF10543">
    <property type="entry name" value="ORF6N"/>
    <property type="match status" value="1"/>
</dbReference>
<dbReference type="AlphaFoldDB" id="A0A0W8G1Y8"/>
<accession>A0A0W8G1Y8</accession>
<reference evidence="2" key="1">
    <citation type="journal article" date="2015" name="Proc. Natl. Acad. Sci. U.S.A.">
        <title>Networks of energetic and metabolic interactions define dynamics in microbial communities.</title>
        <authorList>
            <person name="Embree M."/>
            <person name="Liu J.K."/>
            <person name="Al-Bassam M.M."/>
            <person name="Zengler K."/>
        </authorList>
    </citation>
    <scope>NUCLEOTIDE SEQUENCE</scope>
</reference>
<organism evidence="2">
    <name type="scientific">hydrocarbon metagenome</name>
    <dbReference type="NCBI Taxonomy" id="938273"/>
    <lineage>
        <taxon>unclassified sequences</taxon>
        <taxon>metagenomes</taxon>
        <taxon>ecological metagenomes</taxon>
    </lineage>
</organism>